<protein>
    <submittedName>
        <fullName evidence="2">CHAT domain-containing protein</fullName>
    </submittedName>
</protein>
<dbReference type="InterPro" id="IPR024983">
    <property type="entry name" value="CHAT_dom"/>
</dbReference>
<evidence type="ECO:0000313" key="3">
    <source>
        <dbReference type="Proteomes" id="UP000509418"/>
    </source>
</evidence>
<organism evidence="2 3">
    <name type="scientific">Streptomyces chartreusis</name>
    <dbReference type="NCBI Taxonomy" id="1969"/>
    <lineage>
        <taxon>Bacteria</taxon>
        <taxon>Bacillati</taxon>
        <taxon>Actinomycetota</taxon>
        <taxon>Actinomycetes</taxon>
        <taxon>Kitasatosporales</taxon>
        <taxon>Streptomycetaceae</taxon>
        <taxon>Streptomyces</taxon>
    </lineage>
</organism>
<feature type="domain" description="CHAT" evidence="1">
    <location>
        <begin position="69"/>
        <end position="349"/>
    </location>
</feature>
<dbReference type="RefSeq" id="WP_176574874.1">
    <property type="nucleotide sequence ID" value="NZ_CBDRGH010000020.1"/>
</dbReference>
<dbReference type="Pfam" id="PF12770">
    <property type="entry name" value="CHAT"/>
    <property type="match status" value="1"/>
</dbReference>
<proteinExistence type="predicted"/>
<dbReference type="EMBL" id="CP056041">
    <property type="protein sequence ID" value="QKZ17630.1"/>
    <property type="molecule type" value="Genomic_DNA"/>
</dbReference>
<dbReference type="AlphaFoldDB" id="A0A7H8T6U0"/>
<sequence length="692" mass="75782">MTDGMPKDEAPAEVALRILANSRPASGYSVQLLMDGTVTASAPLGELGSTENLTKVFDRGVGERDREQAGERLYAALLGGELAAHWAELRRHTAAGTPLRVRIEIDPPELRPLPWELLRHQNQWLWRRSELRWRRGCADDPPSAEPRELGPLRVLVVACSPPQDDRLLAEQELAALSGALECSPGRTYLEVLDAPRDVTELGLHIKGLRPHVLHFIGHGMPRPGAGSPVLVLASARDGSQEAELTAEGVGDLANIADWTPMLVVLNACHAGKADPADWIGGMAQAFLDAGTRAVVSMQGDIASDAAVAFSTKFYEELGSSHPLDKAVADTRSHLAGLARNPGSWALPVLLTRYAPDQVLGLDCVLPPDSSLDDIDHCKQYVELSRFVGRSDERREAWWTLDNPIPAPREKERPVLVIGGYSQTNKARTGKTWLTNWCLITWFLRGHHVVSVNLDTPLSPPVGTPASNPPARNKDWLSVLRLIRQEATSPEQLCRLPETAFGTFNAVLNHLTGAATPPSGDLEPAEDEWQPFDDEIGDPYDKRKEGIIKAFLDALRNSTGGRPLVVALDHADSIMPGAFTDVLYRWLVRPIAYNATSPLRLIVVAPDPWLNGVLPEADAHMLGRVSVCDFDSAEFMRLARAYGRRLGVPPDNRIEQLLETLRGVQGPHFSVETFDHLTQLVPDWGRAKAQGAR</sequence>
<accession>A0A7H8T6U0</accession>
<gene>
    <name evidence="2" type="ORF">HUT05_09910</name>
</gene>
<name>A0A7H8T6U0_STRCX</name>
<dbReference type="Proteomes" id="UP000509418">
    <property type="component" value="Chromosome"/>
</dbReference>
<keyword evidence="3" id="KW-1185">Reference proteome</keyword>
<evidence type="ECO:0000313" key="2">
    <source>
        <dbReference type="EMBL" id="QKZ17630.1"/>
    </source>
</evidence>
<evidence type="ECO:0000259" key="1">
    <source>
        <dbReference type="Pfam" id="PF12770"/>
    </source>
</evidence>
<reference evidence="2 3" key="1">
    <citation type="submission" date="2020-06" db="EMBL/GenBank/DDBJ databases">
        <title>Genome mining for natural products.</title>
        <authorList>
            <person name="Zhang B."/>
            <person name="Shi J."/>
            <person name="Ge H."/>
        </authorList>
    </citation>
    <scope>NUCLEOTIDE SEQUENCE [LARGE SCALE GENOMIC DNA]</scope>
    <source>
        <strain evidence="2 3">NA02069</strain>
    </source>
</reference>